<organism evidence="5 6">
    <name type="scientific">Dekkera bruxellensis</name>
    <name type="common">Brettanomyces custersii</name>
    <dbReference type="NCBI Taxonomy" id="5007"/>
    <lineage>
        <taxon>Eukaryota</taxon>
        <taxon>Fungi</taxon>
        <taxon>Dikarya</taxon>
        <taxon>Ascomycota</taxon>
        <taxon>Saccharomycotina</taxon>
        <taxon>Pichiomycetes</taxon>
        <taxon>Pichiales</taxon>
        <taxon>Pichiaceae</taxon>
        <taxon>Brettanomyces</taxon>
    </lineage>
</organism>
<reference evidence="4 7" key="2">
    <citation type="journal article" date="2020" name="Appl. Microbiol. Biotechnol.">
        <title>Targeted gene deletion in Brettanomyces bruxellensis with an expression-free CRISPR-Cas9 system.</title>
        <authorList>
            <person name="Varela C."/>
            <person name="Bartel C."/>
            <person name="Onetto C."/>
            <person name="Borneman A."/>
        </authorList>
    </citation>
    <scope>NUCLEOTIDE SEQUENCE [LARGE SCALE GENOMIC DNA]</scope>
    <source>
        <strain evidence="4 7">AWRI1613</strain>
    </source>
</reference>
<accession>A0A3F2Y1E1</accession>
<dbReference type="PANTHER" id="PTHR21349:SF0">
    <property type="entry name" value="LARGE RIBOSOMAL SUBUNIT PROTEIN BL21M"/>
    <property type="match status" value="1"/>
</dbReference>
<feature type="compositionally biased region" description="Basic and acidic residues" evidence="3">
    <location>
        <begin position="42"/>
        <end position="55"/>
    </location>
</feature>
<evidence type="ECO:0000313" key="4">
    <source>
        <dbReference type="EMBL" id="KAF6013210.1"/>
    </source>
</evidence>
<evidence type="ECO:0000313" key="6">
    <source>
        <dbReference type="Proteomes" id="UP000478008"/>
    </source>
</evidence>
<feature type="region of interest" description="Disordered" evidence="3">
    <location>
        <begin position="42"/>
        <end position="63"/>
    </location>
</feature>
<dbReference type="EMBL" id="CABFWN010000001">
    <property type="protein sequence ID" value="VUG15880.1"/>
    <property type="molecule type" value="Genomic_DNA"/>
</dbReference>
<proteinExistence type="inferred from homology"/>
<evidence type="ECO:0000313" key="7">
    <source>
        <dbReference type="Proteomes" id="UP000568158"/>
    </source>
</evidence>
<name>A0A3F2Y1E1_DEKBR</name>
<sequence>MLSRICGVGFKTGFRSSFIKAYTLQSRNTIFRSLHSSHFAHNQEHLDAERSRPLKESNSPNSEKINEAVQIPDLTPLKYEQNLYATINIHNRPFLVTKGDIIILPFRMKHADIGDALQFTDITTVGSRNYTYHVKEGLPSDAVTIKGIILEKTKKPMYVKEITKKRNRRTRHVQVKHDLTKIRITELKLNV</sequence>
<dbReference type="EMBL" id="JABCYN010000022">
    <property type="protein sequence ID" value="KAF6013210.1"/>
    <property type="molecule type" value="Genomic_DNA"/>
</dbReference>
<dbReference type="Proteomes" id="UP000568158">
    <property type="component" value="Unassembled WGS sequence"/>
</dbReference>
<gene>
    <name evidence="5" type="ORF">DEBR0S1_02168G</name>
    <name evidence="4" type="ORF">HII12_001925</name>
</gene>
<dbReference type="Proteomes" id="UP000478008">
    <property type="component" value="Unassembled WGS sequence"/>
</dbReference>
<evidence type="ECO:0000256" key="3">
    <source>
        <dbReference type="SAM" id="MobiDB-lite"/>
    </source>
</evidence>
<dbReference type="GO" id="GO:0005762">
    <property type="term" value="C:mitochondrial large ribosomal subunit"/>
    <property type="evidence" value="ECO:0007669"/>
    <property type="project" value="TreeGrafter"/>
</dbReference>
<comment type="similarity">
    <text evidence="1">Belongs to the bacterial ribosomal protein bL21 family.</text>
</comment>
<dbReference type="SUPFAM" id="SSF141091">
    <property type="entry name" value="L21p-like"/>
    <property type="match status" value="1"/>
</dbReference>
<dbReference type="AlphaFoldDB" id="A0A3F2Y1E1"/>
<protein>
    <recommendedName>
        <fullName evidence="2">Large ribosomal subunit protein bL21m</fullName>
    </recommendedName>
</protein>
<evidence type="ECO:0000313" key="5">
    <source>
        <dbReference type="EMBL" id="VUG15880.1"/>
    </source>
</evidence>
<dbReference type="PANTHER" id="PTHR21349">
    <property type="entry name" value="50S RIBOSOMAL PROTEIN L21"/>
    <property type="match status" value="1"/>
</dbReference>
<dbReference type="Pfam" id="PF00829">
    <property type="entry name" value="Ribosomal_L21p"/>
    <property type="match status" value="1"/>
</dbReference>
<evidence type="ECO:0000256" key="2">
    <source>
        <dbReference type="ARBA" id="ARBA00044129"/>
    </source>
</evidence>
<evidence type="ECO:0000256" key="1">
    <source>
        <dbReference type="ARBA" id="ARBA00008563"/>
    </source>
</evidence>
<dbReference type="InterPro" id="IPR036164">
    <property type="entry name" value="bL21-like_sf"/>
</dbReference>
<dbReference type="GO" id="GO:0003735">
    <property type="term" value="F:structural constituent of ribosome"/>
    <property type="evidence" value="ECO:0007669"/>
    <property type="project" value="TreeGrafter"/>
</dbReference>
<keyword evidence="6" id="KW-1185">Reference proteome</keyword>
<dbReference type="InterPro" id="IPR028909">
    <property type="entry name" value="bL21-like"/>
</dbReference>
<dbReference type="STRING" id="5007.A0A3F2Y1E1"/>
<reference evidence="5 6" key="1">
    <citation type="submission" date="2019-07" db="EMBL/GenBank/DDBJ databases">
        <authorList>
            <person name="Friedrich A."/>
            <person name="Schacherer J."/>
        </authorList>
    </citation>
    <scope>NUCLEOTIDE SEQUENCE [LARGE SCALE GENOMIC DNA]</scope>
</reference>